<proteinExistence type="predicted"/>
<keyword evidence="2" id="KW-1185">Reference proteome</keyword>
<name>A0A0V1FDY8_TRIPS</name>
<dbReference type="EMBL" id="JYDT01000118">
    <property type="protein sequence ID" value="KRY84269.1"/>
    <property type="molecule type" value="Genomic_DNA"/>
</dbReference>
<sequence>MLDSCLMEQRRANFAAWPLEKFDLSTAGAFISSLCFLFLSRCFSHIRFVGKNISSRVGFIFSFLACYSTFSAHINQLCSLSPKQLDVVDKLRVTKEPRNEVDGRTSELIFQFDEQIFALWPQFYSIDQALFLHRKTGYFFFVFKKLVYLYDECDHSARVHILSAPFAKIDKSNQANNNLNFSIIFDSSQKKFKKYKLILCKAFFFQKQFLLFGNVVILSYPCCMECKAIEQNQVERHHFNLTTMGMQYLLSCEMGFLTVGCCEAAVERVAWARTGELICALVIHRVVL</sequence>
<organism evidence="1 2">
    <name type="scientific">Trichinella pseudospiralis</name>
    <name type="common">Parasitic roundworm</name>
    <dbReference type="NCBI Taxonomy" id="6337"/>
    <lineage>
        <taxon>Eukaryota</taxon>
        <taxon>Metazoa</taxon>
        <taxon>Ecdysozoa</taxon>
        <taxon>Nematoda</taxon>
        <taxon>Enoplea</taxon>
        <taxon>Dorylaimia</taxon>
        <taxon>Trichinellida</taxon>
        <taxon>Trichinellidae</taxon>
        <taxon>Trichinella</taxon>
    </lineage>
</organism>
<reference evidence="1 2" key="1">
    <citation type="submission" date="2015-01" db="EMBL/GenBank/DDBJ databases">
        <title>Evolution of Trichinella species and genotypes.</title>
        <authorList>
            <person name="Korhonen P.K."/>
            <person name="Edoardo P."/>
            <person name="Giuseppe L.R."/>
            <person name="Gasser R.B."/>
        </authorList>
    </citation>
    <scope>NUCLEOTIDE SEQUENCE [LARGE SCALE GENOMIC DNA]</scope>
    <source>
        <strain evidence="1">ISS470</strain>
    </source>
</reference>
<evidence type="ECO:0000313" key="1">
    <source>
        <dbReference type="EMBL" id="KRY84269.1"/>
    </source>
</evidence>
<gene>
    <name evidence="1" type="ORF">T4D_952</name>
</gene>
<dbReference type="AlphaFoldDB" id="A0A0V1FDY8"/>
<evidence type="ECO:0000313" key="2">
    <source>
        <dbReference type="Proteomes" id="UP000054995"/>
    </source>
</evidence>
<protein>
    <submittedName>
        <fullName evidence="1">Uncharacterized protein</fullName>
    </submittedName>
</protein>
<accession>A0A0V1FDY8</accession>
<comment type="caution">
    <text evidence="1">The sequence shown here is derived from an EMBL/GenBank/DDBJ whole genome shotgun (WGS) entry which is preliminary data.</text>
</comment>
<dbReference type="Proteomes" id="UP000054995">
    <property type="component" value="Unassembled WGS sequence"/>
</dbReference>